<keyword evidence="1" id="KW-0805">Transcription regulation</keyword>
<dbReference type="InterPro" id="IPR036638">
    <property type="entry name" value="HLH_DNA-bd_sf"/>
</dbReference>
<dbReference type="SUPFAM" id="SSF47459">
    <property type="entry name" value="HLH, helix-loop-helix DNA-binding domain"/>
    <property type="match status" value="1"/>
</dbReference>
<sequence length="526" mass="58010">MISKITMLPVGTLPQTMPSDVNAVALKTTKPSSSPFPCYELRQLAHNTDETHESTASDILCNIVNGDYSYAGDFINQHATSLPQFIDSNQQLSRDTFCEILYPDGRRAMDIVGNETWMIPDRNPAYKVLCSPIDTCASESMASHAFSSPDVYQWKLPLLEQEPETSVSNSQVDQSLKHKEIRRSLEQSLLVCKSGREPINKAASTPTPKKKNTVDSGSSRKRNAGSRNGQCDHQKTSSKKGDGEDMVDVSGMAEDGDQGTRKKTRQQTSSKLPHKDLEMTTETNPDVGQSLGIYPAITSMDRSEEVLIDASSARAEISKAGIASVGEEGGERTAHISVERNRRKQMNEHLAILRSLMPSSYVQRSDQASVIGGVIEFIKELQQLLTSLETQKRRRTYVMESINPRMANKGSIPHGNVIDQLNLQGVKQELVASSRSEFADVEVKLAGGCEVLLRALCHKVERGQLQHLIAALECLSLQILHLNITTVQQSILYTFTLKIGIDCQLSVDDLAAVGQQIFKEIHGRSI</sequence>
<keyword evidence="3" id="KW-0804">Transcription</keyword>
<dbReference type="SMART" id="SM00353">
    <property type="entry name" value="HLH"/>
    <property type="match status" value="1"/>
</dbReference>
<dbReference type="Proteomes" id="UP000825935">
    <property type="component" value="Chromosome 23"/>
</dbReference>
<dbReference type="GO" id="GO:0010052">
    <property type="term" value="P:guard cell differentiation"/>
    <property type="evidence" value="ECO:0007669"/>
    <property type="project" value="InterPro"/>
</dbReference>
<gene>
    <name evidence="6" type="ORF">KP509_23G002400</name>
</gene>
<comment type="caution">
    <text evidence="6">The sequence shown here is derived from an EMBL/GenBank/DDBJ whole genome shotgun (WGS) entry which is preliminary data.</text>
</comment>
<dbReference type="InterPro" id="IPR011598">
    <property type="entry name" value="bHLH_dom"/>
</dbReference>
<dbReference type="PANTHER" id="PTHR46684">
    <property type="entry name" value="TRANSCRIPTION FACTOR FAMA"/>
    <property type="match status" value="1"/>
</dbReference>
<dbReference type="PANTHER" id="PTHR46684:SF6">
    <property type="entry name" value="TRANSCRIPTION FACTOR FAMA"/>
    <property type="match status" value="1"/>
</dbReference>
<dbReference type="InterPro" id="IPR044283">
    <property type="entry name" value="FAMA/SPEECHLESS/MUTE-like"/>
</dbReference>
<keyword evidence="7" id="KW-1185">Reference proteome</keyword>
<evidence type="ECO:0000313" key="7">
    <source>
        <dbReference type="Proteomes" id="UP000825935"/>
    </source>
</evidence>
<dbReference type="Pfam" id="PF00010">
    <property type="entry name" value="HLH"/>
    <property type="match status" value="1"/>
</dbReference>
<feature type="compositionally biased region" description="Basic and acidic residues" evidence="4">
    <location>
        <begin position="230"/>
        <end position="243"/>
    </location>
</feature>
<feature type="region of interest" description="Disordered" evidence="4">
    <location>
        <begin position="192"/>
        <end position="287"/>
    </location>
</feature>
<dbReference type="EMBL" id="CM035428">
    <property type="protein sequence ID" value="KAH7300890.1"/>
    <property type="molecule type" value="Genomic_DNA"/>
</dbReference>
<keyword evidence="2" id="KW-0238">DNA-binding</keyword>
<evidence type="ECO:0000256" key="3">
    <source>
        <dbReference type="ARBA" id="ARBA00023163"/>
    </source>
</evidence>
<dbReference type="GO" id="GO:0046983">
    <property type="term" value="F:protein dimerization activity"/>
    <property type="evidence" value="ECO:0007669"/>
    <property type="project" value="InterPro"/>
</dbReference>
<reference evidence="6 7" key="1">
    <citation type="submission" date="2021-08" db="EMBL/GenBank/DDBJ databases">
        <title>WGS assembly of Ceratopteris richardii.</title>
        <authorList>
            <person name="Marchant D.B."/>
            <person name="Chen G."/>
            <person name="Jenkins J."/>
            <person name="Shu S."/>
            <person name="Leebens-Mack J."/>
            <person name="Grimwood J."/>
            <person name="Schmutz J."/>
            <person name="Soltis P."/>
            <person name="Soltis D."/>
            <person name="Chen Z.-H."/>
        </authorList>
    </citation>
    <scope>NUCLEOTIDE SEQUENCE [LARGE SCALE GENOMIC DNA]</scope>
    <source>
        <strain evidence="6">Whitten #5841</strain>
        <tissue evidence="6">Leaf</tissue>
    </source>
</reference>
<evidence type="ECO:0000259" key="5">
    <source>
        <dbReference type="PROSITE" id="PS50888"/>
    </source>
</evidence>
<proteinExistence type="predicted"/>
<evidence type="ECO:0000256" key="2">
    <source>
        <dbReference type="ARBA" id="ARBA00023125"/>
    </source>
</evidence>
<dbReference type="OrthoDB" id="675169at2759"/>
<evidence type="ECO:0000313" key="6">
    <source>
        <dbReference type="EMBL" id="KAH7300890.1"/>
    </source>
</evidence>
<dbReference type="PROSITE" id="PS50888">
    <property type="entry name" value="BHLH"/>
    <property type="match status" value="1"/>
</dbReference>
<protein>
    <recommendedName>
        <fullName evidence="5">BHLH domain-containing protein</fullName>
    </recommendedName>
</protein>
<dbReference type="AlphaFoldDB" id="A0A8T2RWY6"/>
<evidence type="ECO:0000256" key="4">
    <source>
        <dbReference type="SAM" id="MobiDB-lite"/>
    </source>
</evidence>
<feature type="domain" description="BHLH" evidence="5">
    <location>
        <begin position="330"/>
        <end position="381"/>
    </location>
</feature>
<organism evidence="6 7">
    <name type="scientific">Ceratopteris richardii</name>
    <name type="common">Triangle waterfern</name>
    <dbReference type="NCBI Taxonomy" id="49495"/>
    <lineage>
        <taxon>Eukaryota</taxon>
        <taxon>Viridiplantae</taxon>
        <taxon>Streptophyta</taxon>
        <taxon>Embryophyta</taxon>
        <taxon>Tracheophyta</taxon>
        <taxon>Polypodiopsida</taxon>
        <taxon>Polypodiidae</taxon>
        <taxon>Polypodiales</taxon>
        <taxon>Pteridineae</taxon>
        <taxon>Pteridaceae</taxon>
        <taxon>Parkerioideae</taxon>
        <taxon>Ceratopteris</taxon>
    </lineage>
</organism>
<dbReference type="GO" id="GO:0045893">
    <property type="term" value="P:positive regulation of DNA-templated transcription"/>
    <property type="evidence" value="ECO:0007669"/>
    <property type="project" value="TreeGrafter"/>
</dbReference>
<name>A0A8T2RWY6_CERRI</name>
<accession>A0A8T2RWY6</accession>
<dbReference type="GO" id="GO:0003677">
    <property type="term" value="F:DNA binding"/>
    <property type="evidence" value="ECO:0007669"/>
    <property type="project" value="UniProtKB-KW"/>
</dbReference>
<dbReference type="Gene3D" id="4.10.280.10">
    <property type="entry name" value="Helix-loop-helix DNA-binding domain"/>
    <property type="match status" value="1"/>
</dbReference>
<dbReference type="GO" id="GO:0003700">
    <property type="term" value="F:DNA-binding transcription factor activity"/>
    <property type="evidence" value="ECO:0007669"/>
    <property type="project" value="InterPro"/>
</dbReference>
<evidence type="ECO:0000256" key="1">
    <source>
        <dbReference type="ARBA" id="ARBA00023015"/>
    </source>
</evidence>
<dbReference type="GO" id="GO:0005634">
    <property type="term" value="C:nucleus"/>
    <property type="evidence" value="ECO:0007669"/>
    <property type="project" value="TreeGrafter"/>
</dbReference>